<keyword evidence="2" id="KW-1185">Reference proteome</keyword>
<protein>
    <recommendedName>
        <fullName evidence="3">Craniofacial development protein 2</fullName>
    </recommendedName>
</protein>
<evidence type="ECO:0000313" key="1">
    <source>
        <dbReference type="EMBL" id="GBP43736.1"/>
    </source>
</evidence>
<reference evidence="1 2" key="1">
    <citation type="journal article" date="2019" name="Commun. Biol.">
        <title>The bagworm genome reveals a unique fibroin gene that provides high tensile strength.</title>
        <authorList>
            <person name="Kono N."/>
            <person name="Nakamura H."/>
            <person name="Ohtoshi R."/>
            <person name="Tomita M."/>
            <person name="Numata K."/>
            <person name="Arakawa K."/>
        </authorList>
    </citation>
    <scope>NUCLEOTIDE SEQUENCE [LARGE SCALE GENOMIC DNA]</scope>
</reference>
<dbReference type="InterPro" id="IPR036691">
    <property type="entry name" value="Endo/exonu/phosph_ase_sf"/>
</dbReference>
<dbReference type="Gene3D" id="3.60.10.10">
    <property type="entry name" value="Endonuclease/exonuclease/phosphatase"/>
    <property type="match status" value="1"/>
</dbReference>
<proteinExistence type="predicted"/>
<dbReference type="EMBL" id="BGZK01000441">
    <property type="protein sequence ID" value="GBP43736.1"/>
    <property type="molecule type" value="Genomic_DNA"/>
</dbReference>
<evidence type="ECO:0008006" key="3">
    <source>
        <dbReference type="Google" id="ProtNLM"/>
    </source>
</evidence>
<dbReference type="Proteomes" id="UP000299102">
    <property type="component" value="Unassembled WGS sequence"/>
</dbReference>
<organism evidence="1 2">
    <name type="scientific">Eumeta variegata</name>
    <name type="common">Bagworm moth</name>
    <name type="synonym">Eumeta japonica</name>
    <dbReference type="NCBI Taxonomy" id="151549"/>
    <lineage>
        <taxon>Eukaryota</taxon>
        <taxon>Metazoa</taxon>
        <taxon>Ecdysozoa</taxon>
        <taxon>Arthropoda</taxon>
        <taxon>Hexapoda</taxon>
        <taxon>Insecta</taxon>
        <taxon>Pterygota</taxon>
        <taxon>Neoptera</taxon>
        <taxon>Endopterygota</taxon>
        <taxon>Lepidoptera</taxon>
        <taxon>Glossata</taxon>
        <taxon>Ditrysia</taxon>
        <taxon>Tineoidea</taxon>
        <taxon>Psychidae</taxon>
        <taxon>Oiketicinae</taxon>
        <taxon>Eumeta</taxon>
    </lineage>
</organism>
<gene>
    <name evidence="1" type="ORF">EVAR_29718_1</name>
</gene>
<comment type="caution">
    <text evidence="1">The sequence shown here is derived from an EMBL/GenBank/DDBJ whole genome shotgun (WGS) entry which is preliminary data.</text>
</comment>
<accession>A0A4C1VWU8</accession>
<evidence type="ECO:0000313" key="2">
    <source>
        <dbReference type="Proteomes" id="UP000299102"/>
    </source>
</evidence>
<name>A0A4C1VWU8_EUMVA</name>
<dbReference type="OrthoDB" id="7447306at2759"/>
<dbReference type="SUPFAM" id="SSF56219">
    <property type="entry name" value="DNase I-like"/>
    <property type="match status" value="1"/>
</dbReference>
<sequence length="272" mass="31185">MVRKDLAKFVQENQNDQRIRPPVQGNIYLLFSGNHYDSIVTLQTQDRYDSQNTQKSPQSSNRPSQIASLPTTYRTALAIYEDWGLGIQETHMTSGSFTSEHYIWILSGGKRHKKQGVGIIIRKNAISRIIKIQRKSNSVLDSKLLLLGDFNAHIGRDDNRGTKTRSRLQSISPTSNHLGSFLLDFCEQHNLVISSTWGRRSCKRTLEVQQNKSKTSRLALAKFMKAKFWKNRSPKDPATIQNFKDARKELLDLQEKRMKRNVNTFCTDAQSS</sequence>
<dbReference type="AlphaFoldDB" id="A0A4C1VWU8"/>